<dbReference type="InterPro" id="IPR000064">
    <property type="entry name" value="NLP_P60_dom"/>
</dbReference>
<protein>
    <submittedName>
        <fullName evidence="6">Invasion associated protein p60</fullName>
    </submittedName>
</protein>
<dbReference type="PROSITE" id="PS51935">
    <property type="entry name" value="NLPC_P60"/>
    <property type="match status" value="1"/>
</dbReference>
<dbReference type="SUPFAM" id="SSF54001">
    <property type="entry name" value="Cysteine proteinases"/>
    <property type="match status" value="1"/>
</dbReference>
<dbReference type="EMBL" id="FPHN01000227">
    <property type="protein sequence ID" value="SFV67453.1"/>
    <property type="molecule type" value="Genomic_DNA"/>
</dbReference>
<proteinExistence type="inferred from homology"/>
<evidence type="ECO:0000259" key="5">
    <source>
        <dbReference type="PROSITE" id="PS51935"/>
    </source>
</evidence>
<dbReference type="PANTHER" id="PTHR47053">
    <property type="entry name" value="MUREIN DD-ENDOPEPTIDASE MEPH-RELATED"/>
    <property type="match status" value="1"/>
</dbReference>
<sequence>MKKIIKVSLLFLSVPILFSGCIEEKASKVTPQSKDKNQTKITKKNIKTSENISSKTQNPQFNNNSTILDELALNIQTDTDIDYSESTESDTQTFEIEDNWVAFTKKDEILETAKEYLGVPYVWAANGPLAFDCSGYTRYVFKRNGITLPRYSGHQANVGLKVAFDELKEGDLVFFDTSKGFHKRVNHVGIYIGNNQFIHASSAGKRVMITSFSQKKFYKNRFLYGRRVIDDNTNFANYESSEKIRIN</sequence>
<evidence type="ECO:0000256" key="2">
    <source>
        <dbReference type="ARBA" id="ARBA00022670"/>
    </source>
</evidence>
<evidence type="ECO:0000256" key="3">
    <source>
        <dbReference type="ARBA" id="ARBA00022801"/>
    </source>
</evidence>
<comment type="similarity">
    <text evidence="1">Belongs to the peptidase C40 family.</text>
</comment>
<dbReference type="InterPro" id="IPR038765">
    <property type="entry name" value="Papain-like_cys_pep_sf"/>
</dbReference>
<accession>A0A1W1CP20</accession>
<dbReference type="Gene3D" id="3.90.1720.10">
    <property type="entry name" value="endopeptidase domain like (from Nostoc punctiforme)"/>
    <property type="match status" value="1"/>
</dbReference>
<evidence type="ECO:0000256" key="1">
    <source>
        <dbReference type="ARBA" id="ARBA00007074"/>
    </source>
</evidence>
<dbReference type="PROSITE" id="PS51257">
    <property type="entry name" value="PROKAR_LIPOPROTEIN"/>
    <property type="match status" value="1"/>
</dbReference>
<dbReference type="GO" id="GO:0008234">
    <property type="term" value="F:cysteine-type peptidase activity"/>
    <property type="evidence" value="ECO:0007669"/>
    <property type="project" value="UniProtKB-KW"/>
</dbReference>
<keyword evidence="2" id="KW-0645">Protease</keyword>
<gene>
    <name evidence="6" type="ORF">MNB_SV-14-156</name>
</gene>
<name>A0A1W1CP20_9ZZZZ</name>
<dbReference type="AlphaFoldDB" id="A0A1W1CP20"/>
<keyword evidence="3" id="KW-0378">Hydrolase</keyword>
<evidence type="ECO:0000313" key="6">
    <source>
        <dbReference type="EMBL" id="SFV67453.1"/>
    </source>
</evidence>
<dbReference type="InterPro" id="IPR051202">
    <property type="entry name" value="Peptidase_C40"/>
</dbReference>
<keyword evidence="4" id="KW-0788">Thiol protease</keyword>
<organism evidence="6">
    <name type="scientific">hydrothermal vent metagenome</name>
    <dbReference type="NCBI Taxonomy" id="652676"/>
    <lineage>
        <taxon>unclassified sequences</taxon>
        <taxon>metagenomes</taxon>
        <taxon>ecological metagenomes</taxon>
    </lineage>
</organism>
<feature type="domain" description="NlpC/P60" evidence="5">
    <location>
        <begin position="103"/>
        <end position="229"/>
    </location>
</feature>
<dbReference type="PANTHER" id="PTHR47053:SF1">
    <property type="entry name" value="MUREIN DD-ENDOPEPTIDASE MEPH-RELATED"/>
    <property type="match status" value="1"/>
</dbReference>
<evidence type="ECO:0000256" key="4">
    <source>
        <dbReference type="ARBA" id="ARBA00022807"/>
    </source>
</evidence>
<reference evidence="6" key="1">
    <citation type="submission" date="2016-10" db="EMBL/GenBank/DDBJ databases">
        <authorList>
            <person name="de Groot N.N."/>
        </authorList>
    </citation>
    <scope>NUCLEOTIDE SEQUENCE</scope>
</reference>
<dbReference type="Pfam" id="PF00877">
    <property type="entry name" value="NLPC_P60"/>
    <property type="match status" value="1"/>
</dbReference>
<dbReference type="GO" id="GO:0006508">
    <property type="term" value="P:proteolysis"/>
    <property type="evidence" value="ECO:0007669"/>
    <property type="project" value="UniProtKB-KW"/>
</dbReference>